<dbReference type="InParanoid" id="A0A0D2JTW7"/>
<evidence type="ECO:0000313" key="1">
    <source>
        <dbReference type="EMBL" id="KIX12940.1"/>
    </source>
</evidence>
<evidence type="ECO:0000313" key="2">
    <source>
        <dbReference type="Proteomes" id="UP000032233"/>
    </source>
</evidence>
<name>A0A0D2JTW7_9BACT</name>
<comment type="caution">
    <text evidence="1">The sequence shown here is derived from an EMBL/GenBank/DDBJ whole genome shotgun (WGS) entry which is preliminary data.</text>
</comment>
<sequence length="35" mass="4016">MWSLMLCPLMPALPTQAGKPFWRNFSCNKKGQVFS</sequence>
<keyword evidence="2" id="KW-1185">Reference proteome</keyword>
<proteinExistence type="predicted"/>
<reference evidence="1 2" key="1">
    <citation type="submission" date="2013-11" db="EMBL/GenBank/DDBJ databases">
        <title>Metagenomic analysis of a methanogenic consortium involved in long chain n-alkane degradation.</title>
        <authorList>
            <person name="Davidova I.A."/>
            <person name="Callaghan A.V."/>
            <person name="Wawrik B."/>
            <person name="Pruitt S."/>
            <person name="Marks C."/>
            <person name="Duncan K.E."/>
            <person name="Suflita J.M."/>
        </authorList>
    </citation>
    <scope>NUCLEOTIDE SEQUENCE [LARGE SCALE GENOMIC DNA]</scope>
    <source>
        <strain evidence="1 2">SPR</strain>
    </source>
</reference>
<dbReference type="Proteomes" id="UP000032233">
    <property type="component" value="Unassembled WGS sequence"/>
</dbReference>
<organism evidence="1 2">
    <name type="scientific">Dethiosulfatarculus sandiegensis</name>
    <dbReference type="NCBI Taxonomy" id="1429043"/>
    <lineage>
        <taxon>Bacteria</taxon>
        <taxon>Pseudomonadati</taxon>
        <taxon>Thermodesulfobacteriota</taxon>
        <taxon>Desulfarculia</taxon>
        <taxon>Desulfarculales</taxon>
        <taxon>Desulfarculaceae</taxon>
        <taxon>Dethiosulfatarculus</taxon>
    </lineage>
</organism>
<accession>A0A0D2JTW7</accession>
<gene>
    <name evidence="1" type="ORF">X474_16705</name>
</gene>
<dbReference type="AlphaFoldDB" id="A0A0D2JTW7"/>
<protein>
    <submittedName>
        <fullName evidence="1">Uncharacterized protein</fullName>
    </submittedName>
</protein>
<dbReference type="EMBL" id="AZAC01000021">
    <property type="protein sequence ID" value="KIX12940.1"/>
    <property type="molecule type" value="Genomic_DNA"/>
</dbReference>